<comment type="caution">
    <text evidence="1">The sequence shown here is derived from an EMBL/GenBank/DDBJ whole genome shotgun (WGS) entry which is preliminary data.</text>
</comment>
<evidence type="ECO:0000313" key="2">
    <source>
        <dbReference type="Proteomes" id="UP000009340"/>
    </source>
</evidence>
<name>K7ZYQ7_9ENTR</name>
<dbReference type="AlphaFoldDB" id="K7ZYQ7"/>
<organism evidence="1 2">
    <name type="scientific">Cronobacter condimenti 1330</name>
    <dbReference type="NCBI Taxonomy" id="1073999"/>
    <lineage>
        <taxon>Bacteria</taxon>
        <taxon>Pseudomonadati</taxon>
        <taxon>Pseudomonadota</taxon>
        <taxon>Gammaproteobacteria</taxon>
        <taxon>Enterobacterales</taxon>
        <taxon>Enterobacteriaceae</taxon>
        <taxon>Cronobacter</taxon>
    </lineage>
</organism>
<dbReference type="Proteomes" id="UP000009340">
    <property type="component" value="Unassembled WGS sequence"/>
</dbReference>
<accession>K7ZYQ7</accession>
<proteinExistence type="predicted"/>
<evidence type="ECO:0000313" key="1">
    <source>
        <dbReference type="EMBL" id="CCJ71778.1"/>
    </source>
</evidence>
<protein>
    <submittedName>
        <fullName evidence="1">Putative inner membrane protein</fullName>
    </submittedName>
</protein>
<dbReference type="PROSITE" id="PS51257">
    <property type="entry name" value="PROKAR_LIPOPROTEIN"/>
    <property type="match status" value="1"/>
</dbReference>
<dbReference type="EMBL" id="CAKW01000048">
    <property type="protein sequence ID" value="CCJ71778.1"/>
    <property type="molecule type" value="Genomic_DNA"/>
</dbReference>
<sequence>MKKLRWAILLAVLVACLLLWAQMINVMCDQDVNFSAAFVPSISSFPGNAIRQTMFLRRCGGKITRFLEVVA</sequence>
<dbReference type="STRING" id="1073999.AFK62_11425"/>
<gene>
    <name evidence="1" type="ORF">BN137_1124</name>
</gene>
<reference evidence="1" key="1">
    <citation type="submission" date="2012-07" db="EMBL/GenBank/DDBJ databases">
        <authorList>
            <person name="Cummings C."/>
        </authorList>
    </citation>
    <scope>NUCLEOTIDE SEQUENCE</scope>
    <source>
        <strain evidence="1">1330</strain>
    </source>
</reference>